<dbReference type="OrthoDB" id="9802824at2"/>
<dbReference type="NCBIfam" id="TIGR01203">
    <property type="entry name" value="HGPRTase"/>
    <property type="match status" value="1"/>
</dbReference>
<dbReference type="GO" id="GO:0006166">
    <property type="term" value="P:purine ribonucleoside salvage"/>
    <property type="evidence" value="ECO:0007669"/>
    <property type="project" value="UniProtKB-KW"/>
</dbReference>
<reference evidence="17 18" key="1">
    <citation type="submission" date="2018-11" db="EMBL/GenBank/DDBJ databases">
        <title>Parancylomarina longa gen. nov., sp. nov., isolated from sediments of southern Okinawa.</title>
        <authorList>
            <person name="Fu T."/>
        </authorList>
    </citation>
    <scope>NUCLEOTIDE SEQUENCE [LARGE SCALE GENOMIC DNA]</scope>
    <source>
        <strain evidence="17 18">T3-2 S1-C</strain>
    </source>
</reference>
<evidence type="ECO:0000256" key="11">
    <source>
        <dbReference type="ARBA" id="ARBA00022741"/>
    </source>
</evidence>
<evidence type="ECO:0000256" key="3">
    <source>
        <dbReference type="ARBA" id="ARBA00004669"/>
    </source>
</evidence>
<sequence>MKTVKLLDREFRVSIPAEKLDQVIAQMAEKMNKDLEGKEPLFICILNGSFMFASDLMKQITVENAQITFMRLSSYDGMGTTGKVKKLMGFTEDLKDRTVVLLEDIVDTGITISNTLEQIQDYNAKEIMVATMLFKPKALIRDVKINYVGMEIPNDFIVGRGLDYDGVGRNLPDIYTVID</sequence>
<keyword evidence="11 15" id="KW-0547">Nucleotide-binding</keyword>
<keyword evidence="6 15" id="KW-0963">Cytoplasm</keyword>
<dbReference type="Gene3D" id="3.40.50.2020">
    <property type="match status" value="1"/>
</dbReference>
<dbReference type="InterPro" id="IPR005904">
    <property type="entry name" value="Hxn_phspho_trans"/>
</dbReference>
<dbReference type="GO" id="GO:0004422">
    <property type="term" value="F:hypoxanthine phosphoribosyltransferase activity"/>
    <property type="evidence" value="ECO:0007669"/>
    <property type="project" value="InterPro"/>
</dbReference>
<evidence type="ECO:0000256" key="5">
    <source>
        <dbReference type="ARBA" id="ARBA00011895"/>
    </source>
</evidence>
<dbReference type="GO" id="GO:0005829">
    <property type="term" value="C:cytosol"/>
    <property type="evidence" value="ECO:0007669"/>
    <property type="project" value="TreeGrafter"/>
</dbReference>
<comment type="catalytic activity">
    <reaction evidence="14">
        <text>IMP + diphosphate = hypoxanthine + 5-phospho-alpha-D-ribose 1-diphosphate</text>
        <dbReference type="Rhea" id="RHEA:17973"/>
        <dbReference type="ChEBI" id="CHEBI:17368"/>
        <dbReference type="ChEBI" id="CHEBI:33019"/>
        <dbReference type="ChEBI" id="CHEBI:58017"/>
        <dbReference type="ChEBI" id="CHEBI:58053"/>
        <dbReference type="EC" id="2.4.2.8"/>
    </reaction>
    <physiologicalReaction direction="right-to-left" evidence="14">
        <dbReference type="Rhea" id="RHEA:17975"/>
    </physiologicalReaction>
</comment>
<proteinExistence type="inferred from homology"/>
<dbReference type="GO" id="GO:0046100">
    <property type="term" value="P:hypoxanthine metabolic process"/>
    <property type="evidence" value="ECO:0007669"/>
    <property type="project" value="TreeGrafter"/>
</dbReference>
<keyword evidence="8 15" id="KW-0808">Transferase</keyword>
<comment type="cofactor">
    <cofactor evidence="1 15">
        <name>Mg(2+)</name>
        <dbReference type="ChEBI" id="CHEBI:18420"/>
    </cofactor>
</comment>
<dbReference type="Pfam" id="PF00156">
    <property type="entry name" value="Pribosyltran"/>
    <property type="match status" value="1"/>
</dbReference>
<accession>A0A434AXP8</accession>
<evidence type="ECO:0000256" key="15">
    <source>
        <dbReference type="RuleBase" id="RU364099"/>
    </source>
</evidence>
<evidence type="ECO:0000256" key="9">
    <source>
        <dbReference type="ARBA" id="ARBA00022723"/>
    </source>
</evidence>
<keyword evidence="7 15" id="KW-0328">Glycosyltransferase</keyword>
<keyword evidence="12 15" id="KW-0460">Magnesium</keyword>
<protein>
    <recommendedName>
        <fullName evidence="5 15">Hypoxanthine phosphoribosyltransferase</fullName>
        <ecNumber evidence="5 15">2.4.2.8</ecNumber>
    </recommendedName>
</protein>
<dbReference type="GO" id="GO:0032263">
    <property type="term" value="P:GMP salvage"/>
    <property type="evidence" value="ECO:0007669"/>
    <property type="project" value="TreeGrafter"/>
</dbReference>
<name>A0A434AXP8_9BACT</name>
<evidence type="ECO:0000256" key="2">
    <source>
        <dbReference type="ARBA" id="ARBA00004496"/>
    </source>
</evidence>
<dbReference type="GO" id="GO:0006178">
    <property type="term" value="P:guanine salvage"/>
    <property type="evidence" value="ECO:0007669"/>
    <property type="project" value="TreeGrafter"/>
</dbReference>
<keyword evidence="9 15" id="KW-0479">Metal-binding</keyword>
<comment type="catalytic activity">
    <reaction evidence="13">
        <text>GMP + diphosphate = guanine + 5-phospho-alpha-D-ribose 1-diphosphate</text>
        <dbReference type="Rhea" id="RHEA:25424"/>
        <dbReference type="ChEBI" id="CHEBI:16235"/>
        <dbReference type="ChEBI" id="CHEBI:33019"/>
        <dbReference type="ChEBI" id="CHEBI:58017"/>
        <dbReference type="ChEBI" id="CHEBI:58115"/>
        <dbReference type="EC" id="2.4.2.8"/>
    </reaction>
    <physiologicalReaction direction="right-to-left" evidence="13">
        <dbReference type="Rhea" id="RHEA:25426"/>
    </physiologicalReaction>
</comment>
<dbReference type="PANTHER" id="PTHR43340">
    <property type="entry name" value="HYPOXANTHINE-GUANINE PHOSPHORIBOSYLTRANSFERASE"/>
    <property type="match status" value="1"/>
</dbReference>
<dbReference type="GO" id="GO:0000166">
    <property type="term" value="F:nucleotide binding"/>
    <property type="evidence" value="ECO:0007669"/>
    <property type="project" value="UniProtKB-KW"/>
</dbReference>
<feature type="domain" description="Phosphoribosyltransferase" evidence="16">
    <location>
        <begin position="21"/>
        <end position="164"/>
    </location>
</feature>
<dbReference type="GO" id="GO:0032264">
    <property type="term" value="P:IMP salvage"/>
    <property type="evidence" value="ECO:0007669"/>
    <property type="project" value="UniProtKB-UniPathway"/>
</dbReference>
<evidence type="ECO:0000256" key="1">
    <source>
        <dbReference type="ARBA" id="ARBA00001946"/>
    </source>
</evidence>
<dbReference type="Proteomes" id="UP000282985">
    <property type="component" value="Unassembled WGS sequence"/>
</dbReference>
<keyword evidence="10 15" id="KW-0660">Purine salvage</keyword>
<dbReference type="AlphaFoldDB" id="A0A434AXP8"/>
<dbReference type="RefSeq" id="WP_127342623.1">
    <property type="nucleotide sequence ID" value="NZ_RJJX01000003.1"/>
</dbReference>
<comment type="similarity">
    <text evidence="4 15">Belongs to the purine/pyrimidine phosphoribosyltransferase family.</text>
</comment>
<dbReference type="PANTHER" id="PTHR43340:SF1">
    <property type="entry name" value="HYPOXANTHINE PHOSPHORIBOSYLTRANSFERASE"/>
    <property type="match status" value="1"/>
</dbReference>
<dbReference type="GO" id="GO:0000287">
    <property type="term" value="F:magnesium ion binding"/>
    <property type="evidence" value="ECO:0007669"/>
    <property type="project" value="TreeGrafter"/>
</dbReference>
<evidence type="ECO:0000256" key="4">
    <source>
        <dbReference type="ARBA" id="ARBA00008391"/>
    </source>
</evidence>
<dbReference type="UniPathway" id="UPA00591">
    <property type="reaction ID" value="UER00648"/>
</dbReference>
<evidence type="ECO:0000259" key="16">
    <source>
        <dbReference type="Pfam" id="PF00156"/>
    </source>
</evidence>
<evidence type="ECO:0000313" key="18">
    <source>
        <dbReference type="Proteomes" id="UP000282985"/>
    </source>
</evidence>
<dbReference type="EC" id="2.4.2.8" evidence="5 15"/>
<organism evidence="17 18">
    <name type="scientific">Ancylomarina longa</name>
    <dbReference type="NCBI Taxonomy" id="2487017"/>
    <lineage>
        <taxon>Bacteria</taxon>
        <taxon>Pseudomonadati</taxon>
        <taxon>Bacteroidota</taxon>
        <taxon>Bacteroidia</taxon>
        <taxon>Marinilabiliales</taxon>
        <taxon>Marinifilaceae</taxon>
        <taxon>Ancylomarina</taxon>
    </lineage>
</organism>
<dbReference type="InterPro" id="IPR029057">
    <property type="entry name" value="PRTase-like"/>
</dbReference>
<keyword evidence="18" id="KW-1185">Reference proteome</keyword>
<evidence type="ECO:0000256" key="6">
    <source>
        <dbReference type="ARBA" id="ARBA00022490"/>
    </source>
</evidence>
<evidence type="ECO:0000256" key="7">
    <source>
        <dbReference type="ARBA" id="ARBA00022676"/>
    </source>
</evidence>
<dbReference type="InterPro" id="IPR000836">
    <property type="entry name" value="PRTase_dom"/>
</dbReference>
<evidence type="ECO:0000256" key="10">
    <source>
        <dbReference type="ARBA" id="ARBA00022726"/>
    </source>
</evidence>
<gene>
    <name evidence="17" type="primary">hpt</name>
    <name evidence="17" type="ORF">DLK05_03675</name>
</gene>
<dbReference type="CDD" id="cd06223">
    <property type="entry name" value="PRTases_typeI"/>
    <property type="match status" value="1"/>
</dbReference>
<evidence type="ECO:0000256" key="13">
    <source>
        <dbReference type="ARBA" id="ARBA00048811"/>
    </source>
</evidence>
<evidence type="ECO:0000313" key="17">
    <source>
        <dbReference type="EMBL" id="RUT79332.1"/>
    </source>
</evidence>
<dbReference type="GO" id="GO:0052657">
    <property type="term" value="F:guanine phosphoribosyltransferase activity"/>
    <property type="evidence" value="ECO:0007669"/>
    <property type="project" value="RHEA"/>
</dbReference>
<evidence type="ECO:0000256" key="14">
    <source>
        <dbReference type="ARBA" id="ARBA00049402"/>
    </source>
</evidence>
<comment type="subcellular location">
    <subcellularLocation>
        <location evidence="2 15">Cytoplasm</location>
    </subcellularLocation>
</comment>
<evidence type="ECO:0000256" key="12">
    <source>
        <dbReference type="ARBA" id="ARBA00022842"/>
    </source>
</evidence>
<comment type="pathway">
    <text evidence="3 15">Purine metabolism; IMP biosynthesis via salvage pathway; IMP from hypoxanthine: step 1/1.</text>
</comment>
<evidence type="ECO:0000256" key="8">
    <source>
        <dbReference type="ARBA" id="ARBA00022679"/>
    </source>
</evidence>
<comment type="caution">
    <text evidence="17">The sequence shown here is derived from an EMBL/GenBank/DDBJ whole genome shotgun (WGS) entry which is preliminary data.</text>
</comment>
<dbReference type="SUPFAM" id="SSF53271">
    <property type="entry name" value="PRTase-like"/>
    <property type="match status" value="1"/>
</dbReference>
<dbReference type="InterPro" id="IPR050408">
    <property type="entry name" value="HGPRT"/>
</dbReference>
<dbReference type="EMBL" id="RJJX01000003">
    <property type="protein sequence ID" value="RUT79332.1"/>
    <property type="molecule type" value="Genomic_DNA"/>
</dbReference>